<dbReference type="AlphaFoldDB" id="A0A1G2TKX3"/>
<proteinExistence type="predicted"/>
<evidence type="ECO:0000313" key="2">
    <source>
        <dbReference type="Proteomes" id="UP000178530"/>
    </source>
</evidence>
<reference evidence="1 2" key="1">
    <citation type="journal article" date="2016" name="Nat. Commun.">
        <title>Thousands of microbial genomes shed light on interconnected biogeochemical processes in an aquifer system.</title>
        <authorList>
            <person name="Anantharaman K."/>
            <person name="Brown C.T."/>
            <person name="Hug L.A."/>
            <person name="Sharon I."/>
            <person name="Castelle C.J."/>
            <person name="Probst A.J."/>
            <person name="Thomas B.C."/>
            <person name="Singh A."/>
            <person name="Wilkins M.J."/>
            <person name="Karaoz U."/>
            <person name="Brodie E.L."/>
            <person name="Williams K.H."/>
            <person name="Hubbard S.S."/>
            <person name="Banfield J.F."/>
        </authorList>
    </citation>
    <scope>NUCLEOTIDE SEQUENCE [LARGE SCALE GENOMIC DNA]</scope>
</reference>
<gene>
    <name evidence="1" type="ORF">A3E32_02530</name>
</gene>
<accession>A0A1G2TKX3</accession>
<protein>
    <submittedName>
        <fullName evidence="1">Uncharacterized protein</fullName>
    </submittedName>
</protein>
<organism evidence="1 2">
    <name type="scientific">Candidatus Zambryskibacteria bacterium RIFCSPHIGHO2_12_FULL_38_37</name>
    <dbReference type="NCBI Taxonomy" id="1802751"/>
    <lineage>
        <taxon>Bacteria</taxon>
        <taxon>Candidatus Zambryskiibacteriota</taxon>
    </lineage>
</organism>
<dbReference type="Proteomes" id="UP000178530">
    <property type="component" value="Unassembled WGS sequence"/>
</dbReference>
<evidence type="ECO:0000313" key="1">
    <source>
        <dbReference type="EMBL" id="OHA97832.1"/>
    </source>
</evidence>
<dbReference type="EMBL" id="MHVU01000035">
    <property type="protein sequence ID" value="OHA97832.1"/>
    <property type="molecule type" value="Genomic_DNA"/>
</dbReference>
<comment type="caution">
    <text evidence="1">The sequence shown here is derived from an EMBL/GenBank/DDBJ whole genome shotgun (WGS) entry which is preliminary data.</text>
</comment>
<name>A0A1G2TKX3_9BACT</name>
<sequence>MLENKLAMFVLLQTHLFRIMTARQIFSTNFRHLYQSQISKIWSGVRLIIKVSVNRLSIIFLSKLLTLKLTDREKLLTLKTYI</sequence>